<dbReference type="InterPro" id="IPR040079">
    <property type="entry name" value="Glutathione_S-Trfase"/>
</dbReference>
<dbReference type="InterPro" id="IPR036249">
    <property type="entry name" value="Thioredoxin-like_sf"/>
</dbReference>
<dbReference type="SUPFAM" id="SSF47616">
    <property type="entry name" value="GST C-terminal domain-like"/>
    <property type="match status" value="1"/>
</dbReference>
<dbReference type="InterPro" id="IPR010987">
    <property type="entry name" value="Glutathione-S-Trfase_C-like"/>
</dbReference>
<dbReference type="InterPro" id="IPR036282">
    <property type="entry name" value="Glutathione-S-Trfase_C_sf"/>
</dbReference>
<dbReference type="Gene3D" id="1.20.1050.10">
    <property type="match status" value="1"/>
</dbReference>
<dbReference type="STRING" id="91928.A0A0D2C285"/>
<dbReference type="HOGENOM" id="CLU_074611_0_0_1"/>
<dbReference type="InterPro" id="IPR004045">
    <property type="entry name" value="Glutathione_S-Trfase_N"/>
</dbReference>
<dbReference type="VEuPathDB" id="FungiDB:PV08_04964"/>
<dbReference type="PANTHER" id="PTHR43968">
    <property type="match status" value="1"/>
</dbReference>
<evidence type="ECO:0000313" key="3">
    <source>
        <dbReference type="EMBL" id="KIW17769.1"/>
    </source>
</evidence>
<dbReference type="Proteomes" id="UP000053328">
    <property type="component" value="Unassembled WGS sequence"/>
</dbReference>
<proteinExistence type="predicted"/>
<accession>A0A0D2C285</accession>
<dbReference type="SUPFAM" id="SSF52833">
    <property type="entry name" value="Thioredoxin-like"/>
    <property type="match status" value="1"/>
</dbReference>
<gene>
    <name evidence="3" type="ORF">PV08_04964</name>
</gene>
<dbReference type="EMBL" id="KN847494">
    <property type="protein sequence ID" value="KIW17769.1"/>
    <property type="molecule type" value="Genomic_DNA"/>
</dbReference>
<organism evidence="3 4">
    <name type="scientific">Exophiala spinifera</name>
    <dbReference type="NCBI Taxonomy" id="91928"/>
    <lineage>
        <taxon>Eukaryota</taxon>
        <taxon>Fungi</taxon>
        <taxon>Dikarya</taxon>
        <taxon>Ascomycota</taxon>
        <taxon>Pezizomycotina</taxon>
        <taxon>Eurotiomycetes</taxon>
        <taxon>Chaetothyriomycetidae</taxon>
        <taxon>Chaetothyriales</taxon>
        <taxon>Herpotrichiellaceae</taxon>
        <taxon>Exophiala</taxon>
    </lineage>
</organism>
<evidence type="ECO:0000259" key="2">
    <source>
        <dbReference type="PROSITE" id="PS50405"/>
    </source>
</evidence>
<dbReference type="OrthoDB" id="202840at2759"/>
<dbReference type="SFLD" id="SFLDG00358">
    <property type="entry name" value="Main_(cytGST)"/>
    <property type="match status" value="1"/>
</dbReference>
<keyword evidence="4" id="KW-1185">Reference proteome</keyword>
<feature type="domain" description="GST C-terminal" evidence="2">
    <location>
        <begin position="104"/>
        <end position="244"/>
    </location>
</feature>
<dbReference type="GO" id="GO:0005737">
    <property type="term" value="C:cytoplasm"/>
    <property type="evidence" value="ECO:0007669"/>
    <property type="project" value="TreeGrafter"/>
</dbReference>
<evidence type="ECO:0000259" key="1">
    <source>
        <dbReference type="PROSITE" id="PS50404"/>
    </source>
</evidence>
<dbReference type="Gene3D" id="3.40.30.10">
    <property type="entry name" value="Glutaredoxin"/>
    <property type="match status" value="1"/>
</dbReference>
<dbReference type="InterPro" id="IPR050983">
    <property type="entry name" value="GST_Omega/HSP26"/>
</dbReference>
<dbReference type="PANTHER" id="PTHR43968:SF8">
    <property type="entry name" value="S-TRANSFERASE, PUTATIVE (AFU_ORTHOLOGUE AFUA_2G00590)-RELATED"/>
    <property type="match status" value="1"/>
</dbReference>
<evidence type="ECO:0000313" key="4">
    <source>
        <dbReference type="Proteomes" id="UP000053328"/>
    </source>
</evidence>
<evidence type="ECO:0008006" key="5">
    <source>
        <dbReference type="Google" id="ProtNLM"/>
    </source>
</evidence>
<dbReference type="PROSITE" id="PS50405">
    <property type="entry name" value="GST_CTER"/>
    <property type="match status" value="1"/>
</dbReference>
<dbReference type="PROSITE" id="PS50404">
    <property type="entry name" value="GST_NTER"/>
    <property type="match status" value="1"/>
</dbReference>
<sequence>MANATTTTTTNGHSASTPEIILYTNYSCPWAHRAHVVLRELGLPYKEEIIDLDRPRDPWYLKVNPRGLVPSINYNGEIITESAIVAGFLADAHPSHLIPPSSTDPLHRARLAFFVDTFFTKAIPKFFATQRAEGAAAKEAAAEEFAEILAKEQEPLFTWDVDSSAPFFGGSERLTLAEALTAPFVLRLIALSKPEYDLVTPKIVSILESKTPKFAAWAQKVVKEESVTYIFDEKSIAERTKARFAKLAAAEKKL</sequence>
<name>A0A0D2C285_9EURO</name>
<dbReference type="SFLD" id="SFLDS00019">
    <property type="entry name" value="Glutathione_Transferase_(cytos"/>
    <property type="match status" value="1"/>
</dbReference>
<protein>
    <recommendedName>
        <fullName evidence="5">GST N-terminal domain-containing protein</fullName>
    </recommendedName>
</protein>
<dbReference type="CDD" id="cd00570">
    <property type="entry name" value="GST_N_family"/>
    <property type="match status" value="1"/>
</dbReference>
<feature type="domain" description="GST N-terminal" evidence="1">
    <location>
        <begin position="18"/>
        <end position="97"/>
    </location>
</feature>
<dbReference type="GeneID" id="27332047"/>
<dbReference type="Pfam" id="PF13409">
    <property type="entry name" value="GST_N_2"/>
    <property type="match status" value="1"/>
</dbReference>
<dbReference type="AlphaFoldDB" id="A0A0D2C285"/>
<dbReference type="RefSeq" id="XP_016237985.1">
    <property type="nucleotide sequence ID" value="XM_016379308.1"/>
</dbReference>
<reference evidence="3 4" key="1">
    <citation type="submission" date="2015-01" db="EMBL/GenBank/DDBJ databases">
        <title>The Genome Sequence of Exophiala spinifera CBS89968.</title>
        <authorList>
            <consortium name="The Broad Institute Genomics Platform"/>
            <person name="Cuomo C."/>
            <person name="de Hoog S."/>
            <person name="Gorbushina A."/>
            <person name="Stielow B."/>
            <person name="Teixiera M."/>
            <person name="Abouelleil A."/>
            <person name="Chapman S.B."/>
            <person name="Priest M."/>
            <person name="Young S.K."/>
            <person name="Wortman J."/>
            <person name="Nusbaum C."/>
            <person name="Birren B."/>
        </authorList>
    </citation>
    <scope>NUCLEOTIDE SEQUENCE [LARGE SCALE GENOMIC DNA]</scope>
    <source>
        <strain evidence="3 4">CBS 89968</strain>
    </source>
</reference>